<gene>
    <name evidence="1" type="ORF">OZSIB_1861</name>
</gene>
<evidence type="ECO:0000313" key="1">
    <source>
        <dbReference type="EMBL" id="RCK78085.1"/>
    </source>
</evidence>
<dbReference type="EMBL" id="QOQW01000028">
    <property type="protein sequence ID" value="RCK78085.1"/>
    <property type="molecule type" value="Genomic_DNA"/>
</dbReference>
<accession>A0A367ZIZ5</accession>
<reference evidence="1 2" key="1">
    <citation type="submission" date="2018-05" db="EMBL/GenBank/DDBJ databases">
        <title>A metagenomic window into the 2 km-deep terrestrial subsurface aquifer revealed taxonomically and functionally diverse microbial community comprising novel uncultured bacterial lineages.</title>
        <authorList>
            <person name="Kadnikov V.V."/>
            <person name="Mardanov A.V."/>
            <person name="Beletsky A.V."/>
            <person name="Banks D."/>
            <person name="Pimenov N.V."/>
            <person name="Frank Y.A."/>
            <person name="Karnachuk O.V."/>
            <person name="Ravin N.V."/>
        </authorList>
    </citation>
    <scope>NUCLEOTIDE SEQUENCE [LARGE SCALE GENOMIC DNA]</scope>
    <source>
        <strain evidence="1">BY5</strain>
    </source>
</reference>
<name>A0A367ZIZ5_9BACT</name>
<evidence type="ECO:0000313" key="2">
    <source>
        <dbReference type="Proteomes" id="UP000252355"/>
    </source>
</evidence>
<dbReference type="Proteomes" id="UP000252355">
    <property type="component" value="Unassembled WGS sequence"/>
</dbReference>
<comment type="caution">
    <text evidence="1">The sequence shown here is derived from an EMBL/GenBank/DDBJ whole genome shotgun (WGS) entry which is preliminary data.</text>
</comment>
<proteinExistence type="predicted"/>
<organism evidence="1 2">
    <name type="scientific">Candidatus Ozemobacter sibiricus</name>
    <dbReference type="NCBI Taxonomy" id="2268124"/>
    <lineage>
        <taxon>Bacteria</taxon>
        <taxon>Candidatus Ozemobacteria</taxon>
        <taxon>Candidatus Ozemobacterales</taxon>
        <taxon>Candidatus Ozemobacteraceae</taxon>
        <taxon>Candidatus Ozemobacter</taxon>
    </lineage>
</organism>
<dbReference type="AlphaFoldDB" id="A0A367ZIZ5"/>
<sequence length="155" mass="16437">MKIFDHKGMMIIPNPDQEIASAKEVIVVKNLFCPAGHSLINPRASFNGHPGILVQVQARAGRGLVALSPIYGEKVRVALDVDLQPGEVVSVRCPTCEVELPVHSPCSCGGQIIAMFLTTQANFGDSIGVCNRIDCANATLMEAGRLLSIAGEELG</sequence>
<protein>
    <submittedName>
        <fullName evidence="1">Uncharacterized protein</fullName>
    </submittedName>
</protein>